<comment type="caution">
    <text evidence="7">Lacks conserved residue(s) required for the propagation of feature annotation.</text>
</comment>
<dbReference type="Pfam" id="PF00762">
    <property type="entry name" value="Ferrochelatase"/>
    <property type="match status" value="1"/>
</dbReference>
<dbReference type="HAMAP" id="MF_00323">
    <property type="entry name" value="Ferrochelatase"/>
    <property type="match status" value="1"/>
</dbReference>
<comment type="subcellular location">
    <subcellularLocation>
        <location evidence="7 8">Cytoplasm</location>
    </subcellularLocation>
</comment>
<evidence type="ECO:0000256" key="2">
    <source>
        <dbReference type="ARBA" id="ARBA00023004"/>
    </source>
</evidence>
<dbReference type="NCBIfam" id="TIGR00109">
    <property type="entry name" value="hemH"/>
    <property type="match status" value="1"/>
</dbReference>
<dbReference type="SUPFAM" id="SSF53800">
    <property type="entry name" value="Chelatase"/>
    <property type="match status" value="1"/>
</dbReference>
<comment type="function">
    <text evidence="7 8">Involved in coproporphyrin-dependent heme b biosynthesis. Catalyzes the insertion of ferrous iron into coproporphyrin III to form Fe-coproporphyrin III.</text>
</comment>
<comment type="pathway">
    <text evidence="1 7 8">Porphyrin-containing compound metabolism; protoheme biosynthesis.</text>
</comment>
<evidence type="ECO:0000313" key="10">
    <source>
        <dbReference type="Proteomes" id="UP000468668"/>
    </source>
</evidence>
<dbReference type="OrthoDB" id="9776380at2"/>
<dbReference type="InterPro" id="IPR001015">
    <property type="entry name" value="Ferrochelatase"/>
</dbReference>
<protein>
    <recommendedName>
        <fullName evidence="7">Coproporphyrin III ferrochelatase</fullName>
        <ecNumber evidence="7">4.99.1.9</ecNumber>
    </recommendedName>
</protein>
<dbReference type="RefSeq" id="WP_158048584.1">
    <property type="nucleotide sequence ID" value="NZ_WAJR01000001.1"/>
</dbReference>
<dbReference type="EMBL" id="WAJR01000001">
    <property type="protein sequence ID" value="KAB1642997.1"/>
    <property type="molecule type" value="Genomic_DNA"/>
</dbReference>
<keyword evidence="4 7" id="KW-0456">Lyase</keyword>
<feature type="binding site" evidence="7">
    <location>
        <position position="201"/>
    </location>
    <ligand>
        <name>Fe(2+)</name>
        <dbReference type="ChEBI" id="CHEBI:29033"/>
    </ligand>
</feature>
<proteinExistence type="inferred from homology"/>
<keyword evidence="7" id="KW-0479">Metal-binding</keyword>
<evidence type="ECO:0000256" key="3">
    <source>
        <dbReference type="ARBA" id="ARBA00023133"/>
    </source>
</evidence>
<sequence>MALHGREKVGVLLVNTGTPSAPEPKAVKRYLAQFLMDKHIAPMNRFIWWFILHLAILPKRSVASAEKYRKIWTPEGSPLLVTHKELAAALEARLESEGFDAPVRIAMNYGEPPIKKALREFRELECDRIVVLPLYPQTAHSTTFSVKEGVARAVRRTRFKGLTTVVEGYAEHPSYIRALAASIEHAGFGQQPGDRLVFSFHSIPLVDIEDGDTYELQTGSTSLHVADELGLDRKTWTISYHCRFDNARAWLSPFTKDTLARLAEVDDGRTFVVCPGFSVDCLETRFDVEIEFGELYRDNLRAAGHPVDGSRFVYVPCLNRSRAHVRALCDVLKPYLGEGD</sequence>
<dbReference type="GO" id="GO:0005737">
    <property type="term" value="C:cytoplasm"/>
    <property type="evidence" value="ECO:0007669"/>
    <property type="project" value="UniProtKB-SubCell"/>
</dbReference>
<keyword evidence="3 7" id="KW-0350">Heme biosynthesis</keyword>
<dbReference type="AlphaFoldDB" id="A0A6N6NVC6"/>
<comment type="catalytic activity">
    <reaction evidence="6">
        <text>Fe-coproporphyrin III + 2 H(+) = coproporphyrin III + Fe(2+)</text>
        <dbReference type="Rhea" id="RHEA:49572"/>
        <dbReference type="ChEBI" id="CHEBI:15378"/>
        <dbReference type="ChEBI" id="CHEBI:29033"/>
        <dbReference type="ChEBI" id="CHEBI:68438"/>
        <dbReference type="ChEBI" id="CHEBI:131725"/>
        <dbReference type="EC" id="4.99.1.9"/>
    </reaction>
    <physiologicalReaction direction="right-to-left" evidence="6">
        <dbReference type="Rhea" id="RHEA:49574"/>
    </physiologicalReaction>
</comment>
<keyword evidence="5 7" id="KW-0627">Porphyrin biosynthesis</keyword>
<evidence type="ECO:0000313" key="9">
    <source>
        <dbReference type="EMBL" id="KAB1642997.1"/>
    </source>
</evidence>
<reference evidence="9 10" key="1">
    <citation type="submission" date="2019-09" db="EMBL/GenBank/DDBJ databases">
        <title>Whole genome shotgun sequencing (WGS) of Ellagibacter isourolithinifaciens DSM 104140(T) and Adlercreutzia muris DSM 29508(T).</title>
        <authorList>
            <person name="Stoll D.A."/>
            <person name="Danylec N."/>
            <person name="Huch M."/>
        </authorList>
    </citation>
    <scope>NUCLEOTIDE SEQUENCE [LARGE SCALE GENOMIC DNA]</scope>
    <source>
        <strain evidence="9 10">DSM 104140</strain>
    </source>
</reference>
<dbReference type="CDD" id="cd03411">
    <property type="entry name" value="Ferrochelatase_N"/>
    <property type="match status" value="1"/>
</dbReference>
<keyword evidence="10" id="KW-1185">Reference proteome</keyword>
<gene>
    <name evidence="7" type="primary">cpfC</name>
    <name evidence="9" type="ORF">F8C90_01050</name>
</gene>
<dbReference type="CDD" id="cd00419">
    <property type="entry name" value="Ferrochelatase_C"/>
    <property type="match status" value="1"/>
</dbReference>
<dbReference type="Proteomes" id="UP000468668">
    <property type="component" value="Unassembled WGS sequence"/>
</dbReference>
<dbReference type="PROSITE" id="PS00534">
    <property type="entry name" value="FERROCHELATASE"/>
    <property type="match status" value="1"/>
</dbReference>
<dbReference type="PANTHER" id="PTHR11108:SF1">
    <property type="entry name" value="FERROCHELATASE, MITOCHONDRIAL"/>
    <property type="match status" value="1"/>
</dbReference>
<dbReference type="GeneID" id="98656989"/>
<dbReference type="PANTHER" id="PTHR11108">
    <property type="entry name" value="FERROCHELATASE"/>
    <property type="match status" value="1"/>
</dbReference>
<dbReference type="InterPro" id="IPR033659">
    <property type="entry name" value="Ferrochelatase_N"/>
</dbReference>
<comment type="similarity">
    <text evidence="7 8">Belongs to the ferrochelatase family.</text>
</comment>
<dbReference type="InterPro" id="IPR033644">
    <property type="entry name" value="Ferrochelatase_C"/>
</dbReference>
<dbReference type="EC" id="4.99.1.9" evidence="7"/>
<dbReference type="GO" id="GO:0046872">
    <property type="term" value="F:metal ion binding"/>
    <property type="evidence" value="ECO:0007669"/>
    <property type="project" value="UniProtKB-UniRule"/>
</dbReference>
<evidence type="ECO:0000256" key="6">
    <source>
        <dbReference type="ARBA" id="ARBA00024536"/>
    </source>
</evidence>
<evidence type="ECO:0000256" key="5">
    <source>
        <dbReference type="ARBA" id="ARBA00023244"/>
    </source>
</evidence>
<dbReference type="UniPathway" id="UPA00252"/>
<evidence type="ECO:0000256" key="1">
    <source>
        <dbReference type="ARBA" id="ARBA00004744"/>
    </source>
</evidence>
<evidence type="ECO:0000256" key="4">
    <source>
        <dbReference type="ARBA" id="ARBA00023239"/>
    </source>
</evidence>
<accession>A0A6N6NVC6</accession>
<keyword evidence="2 7" id="KW-0408">Iron</keyword>
<evidence type="ECO:0000256" key="7">
    <source>
        <dbReference type="HAMAP-Rule" id="MF_00323"/>
    </source>
</evidence>
<organism evidence="9 10">
    <name type="scientific">Ellagibacter isourolithinifaciens</name>
    <dbReference type="NCBI Taxonomy" id="2137581"/>
    <lineage>
        <taxon>Bacteria</taxon>
        <taxon>Bacillati</taxon>
        <taxon>Actinomycetota</taxon>
        <taxon>Coriobacteriia</taxon>
        <taxon>Eggerthellales</taxon>
        <taxon>Eggerthellaceae</taxon>
        <taxon>Ellagibacter</taxon>
    </lineage>
</organism>
<name>A0A6N6NVC6_9ACTN</name>
<feature type="binding site" evidence="7">
    <location>
        <position position="283"/>
    </location>
    <ligand>
        <name>Fe(2+)</name>
        <dbReference type="ChEBI" id="CHEBI:29033"/>
    </ligand>
</feature>
<evidence type="ECO:0000256" key="8">
    <source>
        <dbReference type="RuleBase" id="RU000607"/>
    </source>
</evidence>
<comment type="caution">
    <text evidence="9">The sequence shown here is derived from an EMBL/GenBank/DDBJ whole genome shotgun (WGS) entry which is preliminary data.</text>
</comment>
<dbReference type="Gene3D" id="3.40.50.1400">
    <property type="match status" value="2"/>
</dbReference>
<dbReference type="InterPro" id="IPR019772">
    <property type="entry name" value="Ferrochelatase_AS"/>
</dbReference>
<dbReference type="GO" id="GO:0006783">
    <property type="term" value="P:heme biosynthetic process"/>
    <property type="evidence" value="ECO:0007669"/>
    <property type="project" value="UniProtKB-UniRule"/>
</dbReference>
<keyword evidence="7 8" id="KW-0963">Cytoplasm</keyword>
<dbReference type="GO" id="GO:0004325">
    <property type="term" value="F:ferrochelatase activity"/>
    <property type="evidence" value="ECO:0007669"/>
    <property type="project" value="UniProtKB-UniRule"/>
</dbReference>